<dbReference type="SUPFAM" id="SSF51430">
    <property type="entry name" value="NAD(P)-linked oxidoreductase"/>
    <property type="match status" value="1"/>
</dbReference>
<dbReference type="Gene3D" id="3.20.20.100">
    <property type="entry name" value="NADP-dependent oxidoreductase domain"/>
    <property type="match status" value="1"/>
</dbReference>
<accession>A0A9W6RQQ8</accession>
<evidence type="ECO:0008006" key="3">
    <source>
        <dbReference type="Google" id="ProtNLM"/>
    </source>
</evidence>
<reference evidence="1" key="1">
    <citation type="submission" date="2023-03" db="EMBL/GenBank/DDBJ databases">
        <title>Actinoallomurus iriomotensis NBRC 103681.</title>
        <authorList>
            <person name="Ichikawa N."/>
            <person name="Sato H."/>
            <person name="Tonouchi N."/>
        </authorList>
    </citation>
    <scope>NUCLEOTIDE SEQUENCE</scope>
    <source>
        <strain evidence="1">NBRC 103681</strain>
    </source>
</reference>
<sequence>MGGRAASMHGQWNAMRWYGAYNRWCSARSRNRWVCLGVHTITGHGGAGLAAARCGVVLSIPGTSKVARLEENLAAATLRLSDAETDELTAAA</sequence>
<name>A0A9W6RQQ8_9ACTN</name>
<gene>
    <name evidence="1" type="ORF">Airi01_083100</name>
</gene>
<dbReference type="EMBL" id="BSTJ01000013">
    <property type="protein sequence ID" value="GLY80043.1"/>
    <property type="molecule type" value="Genomic_DNA"/>
</dbReference>
<proteinExistence type="predicted"/>
<dbReference type="Proteomes" id="UP001165135">
    <property type="component" value="Unassembled WGS sequence"/>
</dbReference>
<organism evidence="1 2">
    <name type="scientific">Actinoallomurus iriomotensis</name>
    <dbReference type="NCBI Taxonomy" id="478107"/>
    <lineage>
        <taxon>Bacteria</taxon>
        <taxon>Bacillati</taxon>
        <taxon>Actinomycetota</taxon>
        <taxon>Actinomycetes</taxon>
        <taxon>Streptosporangiales</taxon>
        <taxon>Thermomonosporaceae</taxon>
        <taxon>Actinoallomurus</taxon>
    </lineage>
</organism>
<evidence type="ECO:0000313" key="1">
    <source>
        <dbReference type="EMBL" id="GLY80043.1"/>
    </source>
</evidence>
<protein>
    <recommendedName>
        <fullName evidence="3">NADP-dependent oxidoreductase domain-containing protein</fullName>
    </recommendedName>
</protein>
<dbReference type="InterPro" id="IPR036812">
    <property type="entry name" value="NAD(P)_OxRdtase_dom_sf"/>
</dbReference>
<evidence type="ECO:0000313" key="2">
    <source>
        <dbReference type="Proteomes" id="UP001165135"/>
    </source>
</evidence>
<comment type="caution">
    <text evidence="1">The sequence shown here is derived from an EMBL/GenBank/DDBJ whole genome shotgun (WGS) entry which is preliminary data.</text>
</comment>
<dbReference type="AlphaFoldDB" id="A0A9W6RQQ8"/>